<evidence type="ECO:0000313" key="1">
    <source>
        <dbReference type="EMBL" id="TAY54313.1"/>
    </source>
</evidence>
<dbReference type="EMBL" id="SIOP01000001">
    <property type="protein sequence ID" value="TAY54313.1"/>
    <property type="molecule type" value="Genomic_DNA"/>
</dbReference>
<comment type="caution">
    <text evidence="1">The sequence shown here is derived from an EMBL/GenBank/DDBJ whole genome shotgun (WGS) entry which is preliminary data.</text>
</comment>
<reference evidence="1 2" key="1">
    <citation type="submission" date="2019-02" db="EMBL/GenBank/DDBJ databases">
        <title>The genomic architecture of introgression among sibling species of bacteria.</title>
        <authorList>
            <person name="Cavassim M.I.A."/>
            <person name="Moeskjaer S."/>
            <person name="Moslemi C."/>
            <person name="Fields B."/>
            <person name="Bachmann A."/>
            <person name="Vilhjalmsson B."/>
            <person name="Schierup M.H."/>
            <person name="Young J.P.W."/>
            <person name="Andersen S.U."/>
        </authorList>
    </citation>
    <scope>NUCLEOTIDE SEQUENCE [LARGE SCALE GENOMIC DNA]</scope>
    <source>
        <strain evidence="1 2">SM135B</strain>
    </source>
</reference>
<evidence type="ECO:0000313" key="2">
    <source>
        <dbReference type="Proteomes" id="UP000292974"/>
    </source>
</evidence>
<proteinExistence type="predicted"/>
<sequence>MQDESFAFPPVASRHLAYQNRRGSHRRLMKVRGRSVGVRGAGHPAETQKAPRGLCGGAFCQACSAATKVRQRVNQDETGQQRWNVGRA</sequence>
<dbReference type="Proteomes" id="UP000292974">
    <property type="component" value="Unassembled WGS sequence"/>
</dbReference>
<gene>
    <name evidence="1" type="ORF">ELH90_23100</name>
</gene>
<name>A0A7M3E058_RHILE</name>
<accession>A0A7M3E058</accession>
<dbReference type="AlphaFoldDB" id="A0A7M3E058"/>
<organism evidence="1 2">
    <name type="scientific">Rhizobium leguminosarum</name>
    <dbReference type="NCBI Taxonomy" id="384"/>
    <lineage>
        <taxon>Bacteria</taxon>
        <taxon>Pseudomonadati</taxon>
        <taxon>Pseudomonadota</taxon>
        <taxon>Alphaproteobacteria</taxon>
        <taxon>Hyphomicrobiales</taxon>
        <taxon>Rhizobiaceae</taxon>
        <taxon>Rhizobium/Agrobacterium group</taxon>
        <taxon>Rhizobium</taxon>
    </lineage>
</organism>
<protein>
    <submittedName>
        <fullName evidence="1">Uncharacterized protein</fullName>
    </submittedName>
</protein>